<evidence type="ECO:0000313" key="12">
    <source>
        <dbReference type="EMBL" id="MFC1419494.1"/>
    </source>
</evidence>
<proteinExistence type="inferred from homology"/>
<keyword evidence="6 10" id="KW-0812">Transmembrane</keyword>
<dbReference type="PRINTS" id="PR00164">
    <property type="entry name" value="ABC2TRNSPORT"/>
</dbReference>
<dbReference type="EMBL" id="JBHFAB010000018">
    <property type="protein sequence ID" value="MFC1419494.1"/>
    <property type="molecule type" value="Genomic_DNA"/>
</dbReference>
<evidence type="ECO:0000256" key="9">
    <source>
        <dbReference type="ARBA" id="ARBA00023251"/>
    </source>
</evidence>
<evidence type="ECO:0000256" key="6">
    <source>
        <dbReference type="ARBA" id="ARBA00022692"/>
    </source>
</evidence>
<feature type="transmembrane region" description="Helical" evidence="10">
    <location>
        <begin position="279"/>
        <end position="298"/>
    </location>
</feature>
<comment type="subcellular location">
    <subcellularLocation>
        <location evidence="1">Cell inner membrane</location>
        <topology evidence="1">Multi-pass membrane protein</topology>
    </subcellularLocation>
    <subcellularLocation>
        <location evidence="10">Cell membrane</location>
        <topology evidence="10">Multi-pass membrane protein</topology>
    </subcellularLocation>
</comment>
<feature type="transmembrane region" description="Helical" evidence="10">
    <location>
        <begin position="107"/>
        <end position="127"/>
    </location>
</feature>
<evidence type="ECO:0000256" key="4">
    <source>
        <dbReference type="ARBA" id="ARBA00022475"/>
    </source>
</evidence>
<evidence type="ECO:0000256" key="10">
    <source>
        <dbReference type="RuleBase" id="RU361157"/>
    </source>
</evidence>
<dbReference type="PANTHER" id="PTHR30413">
    <property type="entry name" value="INNER MEMBRANE TRANSPORT PERMEASE"/>
    <property type="match status" value="1"/>
</dbReference>
<keyword evidence="7 10" id="KW-1133">Transmembrane helix</keyword>
<dbReference type="PROSITE" id="PS51012">
    <property type="entry name" value="ABC_TM2"/>
    <property type="match status" value="1"/>
</dbReference>
<dbReference type="Proteomes" id="UP001592531">
    <property type="component" value="Unassembled WGS sequence"/>
</dbReference>
<dbReference type="InterPro" id="IPR047817">
    <property type="entry name" value="ABC2_TM_bact-type"/>
</dbReference>
<evidence type="ECO:0000259" key="11">
    <source>
        <dbReference type="PROSITE" id="PS51012"/>
    </source>
</evidence>
<dbReference type="Pfam" id="PF01061">
    <property type="entry name" value="ABC2_membrane"/>
    <property type="match status" value="1"/>
</dbReference>
<name>A0ABV6W0I0_9ACTN</name>
<sequence length="308" mass="33445">MDEYSGGAPAAGTAAIRTADPGPSPAELAAAYGLSVSGRRPSLPEYTRQLWSRRHFILAYATARNTAAYTGARLGQIWQVMTPLLNAAVYYLIFGLLLGTNRGIPNFIAYLCTGVFVFQFTQSAVLAGTRSIADNLSLVRALHFPRACLPIAATVMQLQQLLFSMGVLITIILATGEPVTLRWLLIIPILLLQTLFNAGLALALARIGARTTDLAQLMPFILRTWMYASGVFWSVSNLASGHPAWVATLLNLNPALLFNDMMRFALMDSVPASSVPHHAWIAALVWSLLVVLGGYAFFWKAEAEYGRG</sequence>
<gene>
    <name evidence="12" type="ORF">ACEZDE_23080</name>
</gene>
<keyword evidence="8 10" id="KW-0472">Membrane</keyword>
<accession>A0ABV6W0I0</accession>
<evidence type="ECO:0000313" key="13">
    <source>
        <dbReference type="Proteomes" id="UP001592531"/>
    </source>
</evidence>
<keyword evidence="3 10" id="KW-0813">Transport</keyword>
<evidence type="ECO:0000256" key="8">
    <source>
        <dbReference type="ARBA" id="ARBA00023136"/>
    </source>
</evidence>
<evidence type="ECO:0000256" key="7">
    <source>
        <dbReference type="ARBA" id="ARBA00022989"/>
    </source>
</evidence>
<evidence type="ECO:0000256" key="2">
    <source>
        <dbReference type="ARBA" id="ARBA00007783"/>
    </source>
</evidence>
<keyword evidence="4 10" id="KW-1003">Cell membrane</keyword>
<dbReference type="InterPro" id="IPR000412">
    <property type="entry name" value="ABC_2_transport"/>
</dbReference>
<keyword evidence="9" id="KW-0046">Antibiotic resistance</keyword>
<comment type="caution">
    <text evidence="12">The sequence shown here is derived from an EMBL/GenBank/DDBJ whole genome shotgun (WGS) entry which is preliminary data.</text>
</comment>
<reference evidence="12 13" key="1">
    <citation type="submission" date="2024-09" db="EMBL/GenBank/DDBJ databases">
        <authorList>
            <person name="Lee S.D."/>
        </authorList>
    </citation>
    <scope>NUCLEOTIDE SEQUENCE [LARGE SCALE GENOMIC DNA]</scope>
    <source>
        <strain evidence="12 13">N8-3</strain>
    </source>
</reference>
<protein>
    <recommendedName>
        <fullName evidence="10">Transport permease protein</fullName>
    </recommendedName>
</protein>
<organism evidence="12 13">
    <name type="scientific">Streptacidiphilus cavernicola</name>
    <dbReference type="NCBI Taxonomy" id="3342716"/>
    <lineage>
        <taxon>Bacteria</taxon>
        <taxon>Bacillati</taxon>
        <taxon>Actinomycetota</taxon>
        <taxon>Actinomycetes</taxon>
        <taxon>Kitasatosporales</taxon>
        <taxon>Streptomycetaceae</taxon>
        <taxon>Streptacidiphilus</taxon>
    </lineage>
</organism>
<dbReference type="RefSeq" id="WP_380538857.1">
    <property type="nucleotide sequence ID" value="NZ_JBHFAB010000018.1"/>
</dbReference>
<feature type="transmembrane region" description="Helical" evidence="10">
    <location>
        <begin position="217"/>
        <end position="236"/>
    </location>
</feature>
<feature type="domain" description="ABC transmembrane type-2" evidence="11">
    <location>
        <begin position="74"/>
        <end position="301"/>
    </location>
</feature>
<keyword evidence="13" id="KW-1185">Reference proteome</keyword>
<dbReference type="PANTHER" id="PTHR30413:SF8">
    <property type="entry name" value="TRANSPORT PERMEASE PROTEIN"/>
    <property type="match status" value="1"/>
</dbReference>
<evidence type="ECO:0000256" key="3">
    <source>
        <dbReference type="ARBA" id="ARBA00022448"/>
    </source>
</evidence>
<evidence type="ECO:0000256" key="1">
    <source>
        <dbReference type="ARBA" id="ARBA00004429"/>
    </source>
</evidence>
<evidence type="ECO:0000256" key="5">
    <source>
        <dbReference type="ARBA" id="ARBA00022519"/>
    </source>
</evidence>
<feature type="transmembrane region" description="Helical" evidence="10">
    <location>
        <begin position="83"/>
        <end position="101"/>
    </location>
</feature>
<keyword evidence="5" id="KW-0997">Cell inner membrane</keyword>
<feature type="transmembrane region" description="Helical" evidence="10">
    <location>
        <begin position="181"/>
        <end position="205"/>
    </location>
</feature>
<comment type="caution">
    <text evidence="10">Lacks conserved residue(s) required for the propagation of feature annotation.</text>
</comment>
<dbReference type="InterPro" id="IPR013525">
    <property type="entry name" value="ABC2_TM"/>
</dbReference>
<comment type="similarity">
    <text evidence="2 10">Belongs to the ABC-2 integral membrane protein family.</text>
</comment>